<comment type="subcellular location">
    <subcellularLocation>
        <location evidence="1">Endomembrane system</location>
        <topology evidence="1">Multi-pass membrane protein</topology>
    </subcellularLocation>
</comment>
<evidence type="ECO:0000256" key="5">
    <source>
        <dbReference type="SAM" id="Phobius"/>
    </source>
</evidence>
<feature type="transmembrane region" description="Helical" evidence="5">
    <location>
        <begin position="95"/>
        <end position="114"/>
    </location>
</feature>
<feature type="transmembrane region" description="Helical" evidence="5">
    <location>
        <begin position="54"/>
        <end position="74"/>
    </location>
</feature>
<evidence type="ECO:0000256" key="4">
    <source>
        <dbReference type="ARBA" id="ARBA00023136"/>
    </source>
</evidence>
<gene>
    <name evidence="7" type="ORF">ACFPGP_11460</name>
</gene>
<dbReference type="EMBL" id="JBHSKD010000011">
    <property type="protein sequence ID" value="MFC5177293.1"/>
    <property type="molecule type" value="Genomic_DNA"/>
</dbReference>
<proteinExistence type="predicted"/>
<organism evidence="7 8">
    <name type="scientific">Nocardioides taihuensis</name>
    <dbReference type="NCBI Taxonomy" id="1835606"/>
    <lineage>
        <taxon>Bacteria</taxon>
        <taxon>Bacillati</taxon>
        <taxon>Actinomycetota</taxon>
        <taxon>Actinomycetes</taxon>
        <taxon>Propionibacteriales</taxon>
        <taxon>Nocardioidaceae</taxon>
        <taxon>Nocardioides</taxon>
    </lineage>
</organism>
<evidence type="ECO:0000259" key="6">
    <source>
        <dbReference type="Pfam" id="PF02656"/>
    </source>
</evidence>
<dbReference type="RefSeq" id="WP_378590196.1">
    <property type="nucleotide sequence ID" value="NZ_JBHSKD010000011.1"/>
</dbReference>
<name>A0ABW0BJV0_9ACTN</name>
<evidence type="ECO:0000313" key="7">
    <source>
        <dbReference type="EMBL" id="MFC5177293.1"/>
    </source>
</evidence>
<feature type="transmembrane region" description="Helical" evidence="5">
    <location>
        <begin position="27"/>
        <end position="48"/>
    </location>
</feature>
<evidence type="ECO:0000313" key="8">
    <source>
        <dbReference type="Proteomes" id="UP001596087"/>
    </source>
</evidence>
<evidence type="ECO:0000256" key="2">
    <source>
        <dbReference type="ARBA" id="ARBA00022692"/>
    </source>
</evidence>
<keyword evidence="3 5" id="KW-1133">Transmembrane helix</keyword>
<keyword evidence="8" id="KW-1185">Reference proteome</keyword>
<evidence type="ECO:0000256" key="1">
    <source>
        <dbReference type="ARBA" id="ARBA00004127"/>
    </source>
</evidence>
<dbReference type="Pfam" id="PF02656">
    <property type="entry name" value="DUF202"/>
    <property type="match status" value="1"/>
</dbReference>
<accession>A0ABW0BJV0</accession>
<evidence type="ECO:0000256" key="3">
    <source>
        <dbReference type="ARBA" id="ARBA00022989"/>
    </source>
</evidence>
<reference evidence="8" key="1">
    <citation type="journal article" date="2019" name="Int. J. Syst. Evol. Microbiol.">
        <title>The Global Catalogue of Microorganisms (GCM) 10K type strain sequencing project: providing services to taxonomists for standard genome sequencing and annotation.</title>
        <authorList>
            <consortium name="The Broad Institute Genomics Platform"/>
            <consortium name="The Broad Institute Genome Sequencing Center for Infectious Disease"/>
            <person name="Wu L."/>
            <person name="Ma J."/>
        </authorList>
    </citation>
    <scope>NUCLEOTIDE SEQUENCE [LARGE SCALE GENOMIC DNA]</scope>
    <source>
        <strain evidence="8">DFY41</strain>
    </source>
</reference>
<dbReference type="Proteomes" id="UP001596087">
    <property type="component" value="Unassembled WGS sequence"/>
</dbReference>
<comment type="caution">
    <text evidence="7">The sequence shown here is derived from an EMBL/GenBank/DDBJ whole genome shotgun (WGS) entry which is preliminary data.</text>
</comment>
<protein>
    <submittedName>
        <fullName evidence="7">DUF202 domain-containing protein</fullName>
    </submittedName>
</protein>
<keyword evidence="2 5" id="KW-0812">Transmembrane</keyword>
<dbReference type="InterPro" id="IPR003807">
    <property type="entry name" value="DUF202"/>
</dbReference>
<sequence length="115" mass="11897">MPSADRTDGSTGPGTDYRFTLANERTFLAYERTAIGLVAAALATLHLLDGSWTYQLLGVLLLVAGSIAAIGGYVRFRRVTAAIDAGRPLPANPAADLLAVAVVLCLVVAAISVVV</sequence>
<keyword evidence="4 5" id="KW-0472">Membrane</keyword>
<feature type="domain" description="DUF202" evidence="6">
    <location>
        <begin position="18"/>
        <end position="80"/>
    </location>
</feature>